<keyword evidence="4 8" id="KW-0812">Transmembrane</keyword>
<proteinExistence type="predicted"/>
<keyword evidence="3 7" id="KW-0997">Cell inner membrane</keyword>
<feature type="transmembrane region" description="Helical" evidence="8">
    <location>
        <begin position="293"/>
        <end position="311"/>
    </location>
</feature>
<keyword evidence="11" id="KW-1185">Reference proteome</keyword>
<evidence type="ECO:0000259" key="9">
    <source>
        <dbReference type="Pfam" id="PF06808"/>
    </source>
</evidence>
<evidence type="ECO:0000256" key="1">
    <source>
        <dbReference type="ARBA" id="ARBA00004429"/>
    </source>
</evidence>
<evidence type="ECO:0000313" key="10">
    <source>
        <dbReference type="EMBL" id="PPB80929.1"/>
    </source>
</evidence>
<comment type="function">
    <text evidence="7">Part of the tripartite ATP-independent periplasmic (TRAP) transport system.</text>
</comment>
<dbReference type="OrthoDB" id="9790209at2"/>
<feature type="transmembrane region" description="Helical" evidence="8">
    <location>
        <begin position="242"/>
        <end position="258"/>
    </location>
</feature>
<keyword evidence="2" id="KW-1003">Cell membrane</keyword>
<feature type="transmembrane region" description="Helical" evidence="8">
    <location>
        <begin position="136"/>
        <end position="163"/>
    </location>
</feature>
<dbReference type="GO" id="GO:0005886">
    <property type="term" value="C:plasma membrane"/>
    <property type="evidence" value="ECO:0007669"/>
    <property type="project" value="UniProtKB-SubCell"/>
</dbReference>
<comment type="subcellular location">
    <subcellularLocation>
        <location evidence="1 7">Cell inner membrane</location>
        <topology evidence="1 7">Multi-pass membrane protein</topology>
    </subcellularLocation>
</comment>
<feature type="transmembrane region" description="Helical" evidence="8">
    <location>
        <begin position="355"/>
        <end position="376"/>
    </location>
</feature>
<feature type="transmembrane region" description="Helical" evidence="8">
    <location>
        <begin position="438"/>
        <end position="463"/>
    </location>
</feature>
<gene>
    <name evidence="10" type="ORF">LV82_01662</name>
</gene>
<reference evidence="10 11" key="1">
    <citation type="submission" date="2018-01" db="EMBL/GenBank/DDBJ databases">
        <title>Genomic Encyclopedia of Archaeal and Bacterial Type Strains, Phase II (KMG-II): from individual species to whole genera.</title>
        <authorList>
            <person name="Goeker M."/>
        </authorList>
    </citation>
    <scope>NUCLEOTIDE SEQUENCE [LARGE SCALE GENOMIC DNA]</scope>
    <source>
        <strain evidence="10 11">DSM 12048</strain>
    </source>
</reference>
<name>A0A2S5JHN8_9RHOB</name>
<dbReference type="RefSeq" id="WP_104070695.1">
    <property type="nucleotide sequence ID" value="NZ_PRDS01000004.1"/>
</dbReference>
<feature type="transmembrane region" description="Helical" evidence="8">
    <location>
        <begin position="475"/>
        <end position="496"/>
    </location>
</feature>
<organism evidence="10 11">
    <name type="scientific">Albidovulum inexpectatum</name>
    <dbReference type="NCBI Taxonomy" id="196587"/>
    <lineage>
        <taxon>Bacteria</taxon>
        <taxon>Pseudomonadati</taxon>
        <taxon>Pseudomonadota</taxon>
        <taxon>Alphaproteobacteria</taxon>
        <taxon>Rhodobacterales</taxon>
        <taxon>Paracoccaceae</taxon>
        <taxon>Albidovulum</taxon>
    </lineage>
</organism>
<dbReference type="GO" id="GO:0022857">
    <property type="term" value="F:transmembrane transporter activity"/>
    <property type="evidence" value="ECO:0007669"/>
    <property type="project" value="UniProtKB-UniRule"/>
</dbReference>
<keyword evidence="6 8" id="KW-0472">Membrane</keyword>
<keyword evidence="7" id="KW-0813">Transport</keyword>
<dbReference type="EMBL" id="PRDS01000004">
    <property type="protein sequence ID" value="PPB80929.1"/>
    <property type="molecule type" value="Genomic_DNA"/>
</dbReference>
<feature type="transmembrane region" description="Helical" evidence="8">
    <location>
        <begin position="270"/>
        <end position="287"/>
    </location>
</feature>
<comment type="caution">
    <text evidence="10">The sequence shown here is derived from an EMBL/GenBank/DDBJ whole genome shotgun (WGS) entry which is preliminary data.</text>
</comment>
<feature type="domain" description="TRAP C4-dicarboxylate transport system permease DctM subunit" evidence="9">
    <location>
        <begin position="339"/>
        <end position="498"/>
    </location>
</feature>
<evidence type="ECO:0000256" key="3">
    <source>
        <dbReference type="ARBA" id="ARBA00022519"/>
    </source>
</evidence>
<evidence type="ECO:0000313" key="11">
    <source>
        <dbReference type="Proteomes" id="UP000239736"/>
    </source>
</evidence>
<sequence>MGLAFFWIFFVLMAVGMPVVFALLVAPALSLVIDGKDGLFFAKLLSSVYTGIYSFPLMAVPFFILAGELMNSGGITRSIVKFSESMIGHVRGGLAQVNILSSILFAGLSGSAVADTSALGKMLIPAMEKNGYSRPFAAAVTAASSVIGPIIPPSGIMILYAFVMNVSVAGLFLAGFVPGLMVGLGLMALTAWLSRRRGYPVASHRASWSERSVAFLETYPALLTPVLLLGGILSGIYTPTEAAAVAAFYALFASALIRTEAWARFVSRPVHAYLHILPLTVFLFAGFTDYVGFRLFAGLSLGWVVVAEILWRLTASKAARGVTHAEPPRRALSADLRIAGGETARRLPDVLRQTAIQSGIILLLVGAAVTFGWMVTVSGLAREAAGLINDTTDNPYILLFLVNILLFVVGMFLDAGPAILILGPVLGPIMTQAGVDPLHFAIVMCVNVTVGLATPPMGLVLFVAASVANERLERIVQAILPFLVVEFAVIFLITYFPSLTMTIPALAGFARCPSGATLCEALVGWTGN</sequence>
<dbReference type="Proteomes" id="UP000239736">
    <property type="component" value="Unassembled WGS sequence"/>
</dbReference>
<dbReference type="PANTHER" id="PTHR33362:SF2">
    <property type="entry name" value="TRAP TRANSPORTER LARGE PERMEASE PROTEIN"/>
    <property type="match status" value="1"/>
</dbReference>
<keyword evidence="5 8" id="KW-1133">Transmembrane helix</keyword>
<feature type="transmembrane region" description="Helical" evidence="8">
    <location>
        <begin position="396"/>
        <end position="426"/>
    </location>
</feature>
<dbReference type="InterPro" id="IPR004681">
    <property type="entry name" value="TRAP_DctM"/>
</dbReference>
<dbReference type="PANTHER" id="PTHR33362">
    <property type="entry name" value="SIALIC ACID TRAP TRANSPORTER PERMEASE PROTEIN SIAT-RELATED"/>
    <property type="match status" value="1"/>
</dbReference>
<feature type="domain" description="TRAP C4-dicarboxylate transport system permease DctM subunit" evidence="9">
    <location>
        <begin position="7"/>
        <end position="260"/>
    </location>
</feature>
<evidence type="ECO:0000256" key="8">
    <source>
        <dbReference type="SAM" id="Phobius"/>
    </source>
</evidence>
<protein>
    <submittedName>
        <fullName evidence="10">Tripartite ATP-independent transporter DctM subunit</fullName>
    </submittedName>
</protein>
<dbReference type="Pfam" id="PF06808">
    <property type="entry name" value="DctM"/>
    <property type="match status" value="2"/>
</dbReference>
<accession>A0A2S5JHN8</accession>
<feature type="transmembrane region" description="Helical" evidence="8">
    <location>
        <begin position="169"/>
        <end position="193"/>
    </location>
</feature>
<feature type="transmembrane region" description="Helical" evidence="8">
    <location>
        <begin position="44"/>
        <end position="64"/>
    </location>
</feature>
<evidence type="ECO:0000256" key="4">
    <source>
        <dbReference type="ARBA" id="ARBA00022692"/>
    </source>
</evidence>
<feature type="transmembrane region" description="Helical" evidence="8">
    <location>
        <begin position="6"/>
        <end position="32"/>
    </location>
</feature>
<dbReference type="InterPro" id="IPR010656">
    <property type="entry name" value="DctM"/>
</dbReference>
<dbReference type="AlphaFoldDB" id="A0A2S5JHN8"/>
<evidence type="ECO:0000256" key="7">
    <source>
        <dbReference type="RuleBase" id="RU369079"/>
    </source>
</evidence>
<evidence type="ECO:0000256" key="6">
    <source>
        <dbReference type="ARBA" id="ARBA00023136"/>
    </source>
</evidence>
<evidence type="ECO:0000256" key="5">
    <source>
        <dbReference type="ARBA" id="ARBA00022989"/>
    </source>
</evidence>
<evidence type="ECO:0000256" key="2">
    <source>
        <dbReference type="ARBA" id="ARBA00022475"/>
    </source>
</evidence>